<dbReference type="PATRIC" id="fig|1110509.7.peg.1555"/>
<dbReference type="EMBL" id="CP003117">
    <property type="protein sequence ID" value="AET64763.1"/>
    <property type="molecule type" value="Genomic_DNA"/>
</dbReference>
<dbReference type="Proteomes" id="UP000005877">
    <property type="component" value="Chromosome"/>
</dbReference>
<protein>
    <submittedName>
        <fullName evidence="1">Uncharacterized protein</fullName>
    </submittedName>
</protein>
<accession>G7WKD6</accession>
<organism evidence="1 2">
    <name type="scientific">Methanothrix harundinacea (strain 6Ac)</name>
    <name type="common">Methanosaeta harundinacea</name>
    <dbReference type="NCBI Taxonomy" id="1110509"/>
    <lineage>
        <taxon>Archaea</taxon>
        <taxon>Methanobacteriati</taxon>
        <taxon>Methanobacteriota</taxon>
        <taxon>Stenosarchaea group</taxon>
        <taxon>Methanomicrobia</taxon>
        <taxon>Methanotrichales</taxon>
        <taxon>Methanotrichaceae</taxon>
        <taxon>Methanothrix</taxon>
    </lineage>
</organism>
<evidence type="ECO:0000313" key="2">
    <source>
        <dbReference type="Proteomes" id="UP000005877"/>
    </source>
</evidence>
<evidence type="ECO:0000313" key="1">
    <source>
        <dbReference type="EMBL" id="AET64763.1"/>
    </source>
</evidence>
<gene>
    <name evidence="1" type="ordered locus">Mhar_1399</name>
</gene>
<dbReference type="AlphaFoldDB" id="G7WKD6"/>
<dbReference type="HOGENOM" id="CLU_104487_0_0_2"/>
<dbReference type="STRING" id="1110509.Mhar_1399"/>
<keyword evidence="2" id="KW-1185">Reference proteome</keyword>
<name>G7WKD6_METH6</name>
<dbReference type="KEGG" id="mhi:Mhar_1399"/>
<proteinExistence type="predicted"/>
<sequence length="231" mass="25609">MAVLAMALLTVSGGVMAEEAEGTEVEVEDLEELQSEKNVTFMFVQTAQSGTLVPVEGQENLFTLTLMGVAPQTIAFSDRPERIVAQAEMQQFLDGMCFEAENPPNAALEILDADEEEDVAVVELFDPVYDNESQTLQYNVSILEMPDHSYAVFNERADQALPETFGPATLFIDDCSDGWWRCCTLDGTFCGKIKVGRCYNWAHARCEWCSYDHGHGCTDSYGSQCEYDCGN</sequence>
<reference evidence="1 2" key="1">
    <citation type="journal article" date="2012" name="PLoS ONE">
        <title>The genome characteristics and predicted function of methyl-group oxidation pathway in the obligate aceticlastic methanogens, Methanosaeta spp.</title>
        <authorList>
            <person name="Zhu J."/>
            <person name="Zheng H."/>
            <person name="Ai G."/>
            <person name="Zhang G."/>
            <person name="Liu D."/>
            <person name="Liu X."/>
            <person name="Dong X."/>
        </authorList>
    </citation>
    <scope>NUCLEOTIDE SEQUENCE [LARGE SCALE GENOMIC DNA]</scope>
    <source>
        <strain evidence="1 2">6Ac</strain>
    </source>
</reference>